<evidence type="ECO:0000256" key="8">
    <source>
        <dbReference type="SAM" id="Phobius"/>
    </source>
</evidence>
<feature type="transmembrane region" description="Helical" evidence="8">
    <location>
        <begin position="84"/>
        <end position="102"/>
    </location>
</feature>
<evidence type="ECO:0000256" key="5">
    <source>
        <dbReference type="ARBA" id="ARBA00022967"/>
    </source>
</evidence>
<evidence type="ECO:0000256" key="4">
    <source>
        <dbReference type="ARBA" id="ARBA00022692"/>
    </source>
</evidence>
<keyword evidence="7 8" id="KW-0472">Membrane</keyword>
<keyword evidence="5" id="KW-1278">Translocase</keyword>
<evidence type="ECO:0000256" key="2">
    <source>
        <dbReference type="ARBA" id="ARBA00022448"/>
    </source>
</evidence>
<evidence type="ECO:0000313" key="10">
    <source>
        <dbReference type="Proteomes" id="UP000269115"/>
    </source>
</evidence>
<proteinExistence type="predicted"/>
<dbReference type="GO" id="GO:0005886">
    <property type="term" value="C:plasma membrane"/>
    <property type="evidence" value="ECO:0007669"/>
    <property type="project" value="TreeGrafter"/>
</dbReference>
<accession>A0A9X8EIK2</accession>
<protein>
    <submittedName>
        <fullName evidence="9">Electron transport complex protein RnfE</fullName>
    </submittedName>
</protein>
<sequence length="173" mass="18535">MNSRSLLILSLAPMLGASQTLAQAAALALFSLLSLCLHRLCMTPLRPLLQGLQTTLVSVLLAAMLVTCLELSLRAWALEVHAQLGIYPALIALQCVLLEQCFERHRGVAQGLLVVIGLCTVHLLLGLCRELLGSAGLRLAELTPGALILLGLLMAIFNRVRRKPAPSSRQGSL</sequence>
<dbReference type="GO" id="GO:0012505">
    <property type="term" value="C:endomembrane system"/>
    <property type="evidence" value="ECO:0007669"/>
    <property type="project" value="UniProtKB-SubCell"/>
</dbReference>
<name>A0A9X8EIK2_PSEPU</name>
<evidence type="ECO:0000256" key="6">
    <source>
        <dbReference type="ARBA" id="ARBA00022989"/>
    </source>
</evidence>
<evidence type="ECO:0000313" key="9">
    <source>
        <dbReference type="EMBL" id="ROQ51480.1"/>
    </source>
</evidence>
<keyword evidence="3" id="KW-0997">Cell inner membrane</keyword>
<keyword evidence="4 8" id="KW-0812">Transmembrane</keyword>
<dbReference type="RefSeq" id="WP_123752798.1">
    <property type="nucleotide sequence ID" value="NZ_RJUR01000012.1"/>
</dbReference>
<dbReference type="PANTHER" id="PTHR30586:SF0">
    <property type="entry name" value="ION-TRANSLOCATING OXIDOREDUCTASE COMPLEX SUBUNIT E"/>
    <property type="match status" value="1"/>
</dbReference>
<feature type="transmembrane region" description="Helical" evidence="8">
    <location>
        <begin position="108"/>
        <end position="127"/>
    </location>
</feature>
<feature type="transmembrane region" description="Helical" evidence="8">
    <location>
        <begin position="48"/>
        <end position="72"/>
    </location>
</feature>
<keyword evidence="3" id="KW-1003">Cell membrane</keyword>
<dbReference type="PANTHER" id="PTHR30586">
    <property type="entry name" value="ELECTRON TRANSPORT COMPLEX PROTEIN RNFE"/>
    <property type="match status" value="1"/>
</dbReference>
<reference evidence="9 10" key="1">
    <citation type="submission" date="2018-11" db="EMBL/GenBank/DDBJ databases">
        <title>Genomic analyses of the natural microbiome of Caenorhabditis elegans.</title>
        <authorList>
            <person name="Samuel B."/>
        </authorList>
    </citation>
    <scope>NUCLEOTIDE SEQUENCE [LARGE SCALE GENOMIC DNA]</scope>
    <source>
        <strain evidence="9 10">BIGb0473</strain>
    </source>
</reference>
<evidence type="ECO:0000256" key="7">
    <source>
        <dbReference type="ARBA" id="ARBA00023136"/>
    </source>
</evidence>
<dbReference type="PIRSF" id="PIRSF006102">
    <property type="entry name" value="NQR_DE"/>
    <property type="match status" value="1"/>
</dbReference>
<keyword evidence="2" id="KW-0813">Transport</keyword>
<dbReference type="Proteomes" id="UP000269115">
    <property type="component" value="Unassembled WGS sequence"/>
</dbReference>
<evidence type="ECO:0000256" key="3">
    <source>
        <dbReference type="ARBA" id="ARBA00022519"/>
    </source>
</evidence>
<comment type="subcellular location">
    <subcellularLocation>
        <location evidence="1">Endomembrane system</location>
        <topology evidence="1">Multi-pass membrane protein</topology>
    </subcellularLocation>
</comment>
<dbReference type="InterPro" id="IPR003667">
    <property type="entry name" value="NqrDE/RnfAE"/>
</dbReference>
<dbReference type="EMBL" id="RJUR01000012">
    <property type="protein sequence ID" value="ROQ51480.1"/>
    <property type="molecule type" value="Genomic_DNA"/>
</dbReference>
<keyword evidence="6 8" id="KW-1133">Transmembrane helix</keyword>
<organism evidence="9 10">
    <name type="scientific">Pseudomonas putida</name>
    <name type="common">Arthrobacter siderocapsulatus</name>
    <dbReference type="NCBI Taxonomy" id="303"/>
    <lineage>
        <taxon>Bacteria</taxon>
        <taxon>Pseudomonadati</taxon>
        <taxon>Pseudomonadota</taxon>
        <taxon>Gammaproteobacteria</taxon>
        <taxon>Pseudomonadales</taxon>
        <taxon>Pseudomonadaceae</taxon>
        <taxon>Pseudomonas</taxon>
    </lineage>
</organism>
<dbReference type="AlphaFoldDB" id="A0A9X8EIK2"/>
<feature type="transmembrane region" description="Helical" evidence="8">
    <location>
        <begin position="139"/>
        <end position="157"/>
    </location>
</feature>
<dbReference type="Pfam" id="PF02508">
    <property type="entry name" value="Rnf-Nqr"/>
    <property type="match status" value="1"/>
</dbReference>
<comment type="caution">
    <text evidence="9">The sequence shown here is derived from an EMBL/GenBank/DDBJ whole genome shotgun (WGS) entry which is preliminary data.</text>
</comment>
<evidence type="ECO:0000256" key="1">
    <source>
        <dbReference type="ARBA" id="ARBA00004127"/>
    </source>
</evidence>
<gene>
    <name evidence="9" type="ORF">EDF85_1947</name>
</gene>